<dbReference type="SMART" id="SM00360">
    <property type="entry name" value="RRM"/>
    <property type="match status" value="1"/>
</dbReference>
<dbReference type="CDD" id="cd21608">
    <property type="entry name" value="RRM2_NsCP33_like"/>
    <property type="match status" value="1"/>
</dbReference>
<reference evidence="4 5" key="1">
    <citation type="submission" date="2018-01" db="EMBL/GenBank/DDBJ databases">
        <title>The complete genome sequence of Chromatium okenii LaCa, a purple sulfur bacterium with a turbulent life.</title>
        <authorList>
            <person name="Luedin S.M."/>
            <person name="Liechti N."/>
            <person name="Storelli N."/>
            <person name="Danza F."/>
            <person name="Wittwer M."/>
            <person name="Pothier J.F."/>
            <person name="Tonolla M.A."/>
        </authorList>
    </citation>
    <scope>NUCLEOTIDE SEQUENCE [LARGE SCALE GENOMIC DNA]</scope>
    <source>
        <strain evidence="4 5">LaCa</strain>
    </source>
</reference>
<evidence type="ECO:0000313" key="5">
    <source>
        <dbReference type="Proteomes" id="UP000239936"/>
    </source>
</evidence>
<dbReference type="GO" id="GO:0003723">
    <property type="term" value="F:RNA binding"/>
    <property type="evidence" value="ECO:0007669"/>
    <property type="project" value="UniProtKB-KW"/>
</dbReference>
<dbReference type="InterPro" id="IPR035979">
    <property type="entry name" value="RBD_domain_sf"/>
</dbReference>
<dbReference type="SUPFAM" id="SSF54928">
    <property type="entry name" value="RNA-binding domain, RBD"/>
    <property type="match status" value="1"/>
</dbReference>
<keyword evidence="5" id="KW-1185">Reference proteome</keyword>
<dbReference type="PROSITE" id="PS50102">
    <property type="entry name" value="RRM"/>
    <property type="match status" value="1"/>
</dbReference>
<protein>
    <submittedName>
        <fullName evidence="4">RNA-binding protein</fullName>
    </submittedName>
</protein>
<dbReference type="InterPro" id="IPR012677">
    <property type="entry name" value="Nucleotide-bd_a/b_plait_sf"/>
</dbReference>
<dbReference type="EMBL" id="PPGH01000037">
    <property type="protein sequence ID" value="PQJ95778.1"/>
    <property type="molecule type" value="Genomic_DNA"/>
</dbReference>
<dbReference type="PANTHER" id="PTHR48027">
    <property type="entry name" value="HETEROGENEOUS NUCLEAR RIBONUCLEOPROTEIN 87F-RELATED"/>
    <property type="match status" value="1"/>
</dbReference>
<dbReference type="OrthoDB" id="9798855at2"/>
<feature type="compositionally biased region" description="Basic and acidic residues" evidence="2">
    <location>
        <begin position="79"/>
        <end position="90"/>
    </location>
</feature>
<dbReference type="Proteomes" id="UP000239936">
    <property type="component" value="Unassembled WGS sequence"/>
</dbReference>
<organism evidence="4 5">
    <name type="scientific">Chromatium okenii</name>
    <dbReference type="NCBI Taxonomy" id="61644"/>
    <lineage>
        <taxon>Bacteria</taxon>
        <taxon>Pseudomonadati</taxon>
        <taxon>Pseudomonadota</taxon>
        <taxon>Gammaproteobacteria</taxon>
        <taxon>Chromatiales</taxon>
        <taxon>Chromatiaceae</taxon>
        <taxon>Chromatium</taxon>
    </lineage>
</organism>
<dbReference type="InterPro" id="IPR000504">
    <property type="entry name" value="RRM_dom"/>
</dbReference>
<sequence>MNIYVGNLAYGVTQEELRDAFGAYGDISSVNLITDKFTGDSKGFGFVEMPNNAEADAAIKGLNETPLKGRNLKVNQAKPRGERPSRGPRW</sequence>
<proteinExistence type="predicted"/>
<evidence type="ECO:0000259" key="3">
    <source>
        <dbReference type="PROSITE" id="PS50102"/>
    </source>
</evidence>
<feature type="region of interest" description="Disordered" evidence="2">
    <location>
        <begin position="70"/>
        <end position="90"/>
    </location>
</feature>
<comment type="caution">
    <text evidence="4">The sequence shown here is derived from an EMBL/GenBank/DDBJ whole genome shotgun (WGS) entry which is preliminary data.</text>
</comment>
<dbReference type="InterPro" id="IPR048289">
    <property type="entry name" value="RRM2_NsCP33-like"/>
</dbReference>
<evidence type="ECO:0000256" key="1">
    <source>
        <dbReference type="ARBA" id="ARBA00022884"/>
    </source>
</evidence>
<feature type="domain" description="RRM" evidence="3">
    <location>
        <begin position="1"/>
        <end position="79"/>
    </location>
</feature>
<dbReference type="AlphaFoldDB" id="A0A2S7XQP2"/>
<dbReference type="Gene3D" id="3.30.70.330">
    <property type="match status" value="1"/>
</dbReference>
<keyword evidence="1" id="KW-0694">RNA-binding</keyword>
<name>A0A2S7XQP2_9GAMM</name>
<dbReference type="Pfam" id="PF00076">
    <property type="entry name" value="RRM_1"/>
    <property type="match status" value="1"/>
</dbReference>
<evidence type="ECO:0000256" key="2">
    <source>
        <dbReference type="SAM" id="MobiDB-lite"/>
    </source>
</evidence>
<dbReference type="RefSeq" id="WP_105074768.1">
    <property type="nucleotide sequence ID" value="NZ_JAFLKP010000134.1"/>
</dbReference>
<evidence type="ECO:0000313" key="4">
    <source>
        <dbReference type="EMBL" id="PQJ95778.1"/>
    </source>
</evidence>
<dbReference type="InterPro" id="IPR052462">
    <property type="entry name" value="SLIRP/GR-RBP-like"/>
</dbReference>
<gene>
    <name evidence="4" type="ORF">CXB77_13875</name>
</gene>
<accession>A0A2S7XQP2</accession>